<feature type="compositionally biased region" description="Gly residues" evidence="3">
    <location>
        <begin position="19"/>
        <end position="47"/>
    </location>
</feature>
<feature type="region of interest" description="Disordered" evidence="3">
    <location>
        <begin position="181"/>
        <end position="292"/>
    </location>
</feature>
<dbReference type="Gene3D" id="3.40.1440.10">
    <property type="entry name" value="GIY-YIG endonuclease"/>
    <property type="match status" value="1"/>
</dbReference>
<evidence type="ECO:0000256" key="2">
    <source>
        <dbReference type="SAM" id="Coils"/>
    </source>
</evidence>
<proteinExistence type="predicted"/>
<evidence type="ECO:0000256" key="1">
    <source>
        <dbReference type="PROSITE-ProRule" id="PRU00047"/>
    </source>
</evidence>
<keyword evidence="1" id="KW-0863">Zinc-finger</keyword>
<evidence type="ECO:0000256" key="3">
    <source>
        <dbReference type="SAM" id="MobiDB-lite"/>
    </source>
</evidence>
<dbReference type="GO" id="GO:0003676">
    <property type="term" value="F:nucleic acid binding"/>
    <property type="evidence" value="ECO:0007669"/>
    <property type="project" value="InterPro"/>
</dbReference>
<feature type="compositionally biased region" description="Basic residues" evidence="3">
    <location>
        <begin position="545"/>
        <end position="560"/>
    </location>
</feature>
<dbReference type="Gramene" id="GBG63078">
    <property type="protein sequence ID" value="GBG63078"/>
    <property type="gene ID" value="CBR_g36563"/>
</dbReference>
<dbReference type="InterPro" id="IPR036875">
    <property type="entry name" value="Znf_CCHC_sf"/>
</dbReference>
<organism evidence="6 7">
    <name type="scientific">Chara braunii</name>
    <name type="common">Braun's stonewort</name>
    <dbReference type="NCBI Taxonomy" id="69332"/>
    <lineage>
        <taxon>Eukaryota</taxon>
        <taxon>Viridiplantae</taxon>
        <taxon>Streptophyta</taxon>
        <taxon>Charophyceae</taxon>
        <taxon>Charales</taxon>
        <taxon>Characeae</taxon>
        <taxon>Chara</taxon>
    </lineage>
</organism>
<comment type="caution">
    <text evidence="6">The sequence shown here is derived from an EMBL/GenBank/DDBJ whole genome shotgun (WGS) entry which is preliminary data.</text>
</comment>
<dbReference type="SUPFAM" id="SSF57756">
    <property type="entry name" value="Retrovirus zinc finger-like domains"/>
    <property type="match status" value="1"/>
</dbReference>
<dbReference type="Gene3D" id="4.10.60.10">
    <property type="entry name" value="Zinc finger, CCHC-type"/>
    <property type="match status" value="1"/>
</dbReference>
<feature type="domain" description="CCHC-type" evidence="4">
    <location>
        <begin position="59"/>
        <end position="72"/>
    </location>
</feature>
<feature type="region of interest" description="Disordered" evidence="3">
    <location>
        <begin position="1"/>
        <end position="47"/>
    </location>
</feature>
<evidence type="ECO:0000313" key="7">
    <source>
        <dbReference type="Proteomes" id="UP000265515"/>
    </source>
</evidence>
<keyword evidence="2" id="KW-0175">Coiled coil</keyword>
<dbReference type="GO" id="GO:0008270">
    <property type="term" value="F:zinc ion binding"/>
    <property type="evidence" value="ECO:0007669"/>
    <property type="project" value="UniProtKB-KW"/>
</dbReference>
<dbReference type="Proteomes" id="UP000265515">
    <property type="component" value="Unassembled WGS sequence"/>
</dbReference>
<dbReference type="SMART" id="SM00343">
    <property type="entry name" value="ZnF_C2HC"/>
    <property type="match status" value="1"/>
</dbReference>
<feature type="coiled-coil region" evidence="2">
    <location>
        <begin position="86"/>
        <end position="121"/>
    </location>
</feature>
<dbReference type="InterPro" id="IPR000305">
    <property type="entry name" value="GIY-YIG_endonuc"/>
</dbReference>
<dbReference type="EMBL" id="BFEA01000035">
    <property type="protein sequence ID" value="GBG63078.1"/>
    <property type="molecule type" value="Genomic_DNA"/>
</dbReference>
<feature type="compositionally biased region" description="Basic residues" evidence="3">
    <location>
        <begin position="221"/>
        <end position="247"/>
    </location>
</feature>
<feature type="domain" description="GIY-YIG" evidence="5">
    <location>
        <begin position="444"/>
        <end position="532"/>
    </location>
</feature>
<name>A0A388JZ57_CHABU</name>
<dbReference type="Pfam" id="PF01541">
    <property type="entry name" value="GIY-YIG"/>
    <property type="match status" value="1"/>
</dbReference>
<sequence>MYGGNGGFRNNGPNDGQNFGEGGNGGYGGGNGGNGGSNGYGRGGGGYGGGNGGGNSITCYNCGKYGHIARDCWSRQGKPSNQDREMEDMMDHYRSLIKERQEAEERKRVEKQKRIKDDEERRRALDLVRATEEIRMELRADIKSQWRKQQESTVAEATKVAELKAVEAACAARTVETMTNGNIATIQRNTPGRGKGRKSHEEQTTDMEESSESDLEDERSRKTRKDLKLKRKNKGKKRTKNNGKKRGSPLEYQEQHVIERGECSKGKQRWGGRESPEHRGSEEPATPVGTKHMPAECSQKGMIEYCLSAHKLYSKEKATTLRKICTQEGIQYTRKPLIIEELAKRQVMLAYDGFDEEKVRQVAAGDAARSPEVVTLVAGKVTPRPRSERVLLRSAIGMANVERVITSTTILLTIRGQIPWVEKYLNKVMRCDEVGGFNSLINLDSAGVYVIVCPWARKTYVGCTVRTILQRWREHLANAYTNALGLSPVLYRWMRRIGPERFLVIPLAHIDRDEDLAFEKHLIQDLSPSLNTCGRKTREKEGNARRRGRRWRRQRSKGTRQRGAEVRSMVTFYEGTTAHISLLIWLEQAHMDNRRNRTLSFGTGTVWVDNWKQIKRRFDLSDVRVGLSRRLLRDVKKDFQHGGRVTFEKIRRTRTTTEQNKQELRRLLNTPRLACCLGRCTINKLVGMYKAAGLFSKKKTKNALRIKLDKAVRTKTGISIRKRITVKLPYDPRVVRQEVRRAAENMVEACIRDKALANAVKDRIQVVWTRNRTVAEIIHNHKKASSTEPVGCRCTDFNMAKKDGHILTRFTDMTIVPIFLRNSRNITNHEGNRYPGFISQRIWEVGKHLKPDSRPTVDRGQVFRIRAMTVTAWSDQEVKVWAMRFRGLVLAPVDRNQGDTAVMCLVLYRHGFGCALVWNASYEKVLSEETTILRNYREEFNRLGFGKIGDWKRDGKIGATFVLPKDKDLSKYKPIAPSFADPAVLVQKQVAKALHYLMVMFPERGSMYMNSVVVLSTRLEAVNFRMRKEGAIGALGRCYDIKDMFARIPHEAVMQSVGELLRWFGDRGWKQVRVSRRGKLCTLSRRGKYAKGFVTITLEQIMEVVRFDLRNAFVRCGKLIERQVFGIPMGKLTSPVLASITCAMAEFKFLLELGADRALVYGVRIMDDVSIIVGHGHLAEDVTRATRIFDEFEGIYDHHLQLVRKDERYNTWQFIGGDVYVAANPVQVHFVPKTKNTAVLRESGTLHFQPMQDFSSFSEKRTKKAVVSATLRRLWEQTTSKALAIGPIAYAIWETHLRGYPPEVSLDALAKLAKAADEATLRTLWKAFANLQRQVGRPTRRAVG</sequence>
<gene>
    <name evidence="6" type="ORF">CBR_g36563</name>
</gene>
<dbReference type="Pfam" id="PF00098">
    <property type="entry name" value="zf-CCHC"/>
    <property type="match status" value="1"/>
</dbReference>
<protein>
    <recommendedName>
        <fullName evidence="8">CCHC-type domain-containing protein</fullName>
    </recommendedName>
</protein>
<dbReference type="InterPro" id="IPR001878">
    <property type="entry name" value="Znf_CCHC"/>
</dbReference>
<evidence type="ECO:0000259" key="5">
    <source>
        <dbReference type="PROSITE" id="PS50164"/>
    </source>
</evidence>
<feature type="region of interest" description="Disordered" evidence="3">
    <location>
        <begin position="534"/>
        <end position="563"/>
    </location>
</feature>
<feature type="compositionally biased region" description="Basic and acidic residues" evidence="3">
    <location>
        <begin position="253"/>
        <end position="282"/>
    </location>
</feature>
<evidence type="ECO:0000313" key="6">
    <source>
        <dbReference type="EMBL" id="GBG63078.1"/>
    </source>
</evidence>
<reference evidence="6 7" key="1">
    <citation type="journal article" date="2018" name="Cell">
        <title>The Chara Genome: Secondary Complexity and Implications for Plant Terrestrialization.</title>
        <authorList>
            <person name="Nishiyama T."/>
            <person name="Sakayama H."/>
            <person name="Vries J.D."/>
            <person name="Buschmann H."/>
            <person name="Saint-Marcoux D."/>
            <person name="Ullrich K.K."/>
            <person name="Haas F.B."/>
            <person name="Vanderstraeten L."/>
            <person name="Becker D."/>
            <person name="Lang D."/>
            <person name="Vosolsobe S."/>
            <person name="Rombauts S."/>
            <person name="Wilhelmsson P.K.I."/>
            <person name="Janitza P."/>
            <person name="Kern R."/>
            <person name="Heyl A."/>
            <person name="Rumpler F."/>
            <person name="Villalobos L.I.A.C."/>
            <person name="Clay J.M."/>
            <person name="Skokan R."/>
            <person name="Toyoda A."/>
            <person name="Suzuki Y."/>
            <person name="Kagoshima H."/>
            <person name="Schijlen E."/>
            <person name="Tajeshwar N."/>
            <person name="Catarino B."/>
            <person name="Hetherington A.J."/>
            <person name="Saltykova A."/>
            <person name="Bonnot C."/>
            <person name="Breuninger H."/>
            <person name="Symeonidi A."/>
            <person name="Radhakrishnan G.V."/>
            <person name="Van Nieuwerburgh F."/>
            <person name="Deforce D."/>
            <person name="Chang C."/>
            <person name="Karol K.G."/>
            <person name="Hedrich R."/>
            <person name="Ulvskov P."/>
            <person name="Glockner G."/>
            <person name="Delwiche C.F."/>
            <person name="Petrasek J."/>
            <person name="Van de Peer Y."/>
            <person name="Friml J."/>
            <person name="Beilby M."/>
            <person name="Dolan L."/>
            <person name="Kohara Y."/>
            <person name="Sugano S."/>
            <person name="Fujiyama A."/>
            <person name="Delaux P.-M."/>
            <person name="Quint M."/>
            <person name="TheiBen G."/>
            <person name="Hagemann M."/>
            <person name="Harholt J."/>
            <person name="Dunand C."/>
            <person name="Zachgo S."/>
            <person name="Langdale J."/>
            <person name="Maumus F."/>
            <person name="Straeten D.V.D."/>
            <person name="Gould S.B."/>
            <person name="Rensing S.A."/>
        </authorList>
    </citation>
    <scope>NUCLEOTIDE SEQUENCE [LARGE SCALE GENOMIC DNA]</scope>
    <source>
        <strain evidence="6 7">S276</strain>
    </source>
</reference>
<keyword evidence="1" id="KW-0479">Metal-binding</keyword>
<feature type="compositionally biased region" description="Polar residues" evidence="3">
    <location>
        <begin position="181"/>
        <end position="190"/>
    </location>
</feature>
<evidence type="ECO:0008006" key="8">
    <source>
        <dbReference type="Google" id="ProtNLM"/>
    </source>
</evidence>
<keyword evidence="1" id="KW-0862">Zinc</keyword>
<feature type="compositionally biased region" description="Acidic residues" evidence="3">
    <location>
        <begin position="204"/>
        <end position="217"/>
    </location>
</feature>
<dbReference type="InterPro" id="IPR035901">
    <property type="entry name" value="GIY-YIG_endonuc_sf"/>
</dbReference>
<dbReference type="PROSITE" id="PS50158">
    <property type="entry name" value="ZF_CCHC"/>
    <property type="match status" value="1"/>
</dbReference>
<dbReference type="PROSITE" id="PS50164">
    <property type="entry name" value="GIY_YIG"/>
    <property type="match status" value="1"/>
</dbReference>
<dbReference type="SUPFAM" id="SSF82771">
    <property type="entry name" value="GIY-YIG endonuclease"/>
    <property type="match status" value="1"/>
</dbReference>
<evidence type="ECO:0000259" key="4">
    <source>
        <dbReference type="PROSITE" id="PS50158"/>
    </source>
</evidence>
<keyword evidence="7" id="KW-1185">Reference proteome</keyword>
<accession>A0A388JZ57</accession>
<dbReference type="STRING" id="69332.A0A388JZ57"/>